<dbReference type="InterPro" id="IPR029058">
    <property type="entry name" value="AB_hydrolase_fold"/>
</dbReference>
<proteinExistence type="predicted"/>
<evidence type="ECO:0000313" key="4">
    <source>
        <dbReference type="Proteomes" id="UP000527616"/>
    </source>
</evidence>
<dbReference type="InterPro" id="IPR013094">
    <property type="entry name" value="AB_hydrolase_3"/>
</dbReference>
<evidence type="ECO:0000256" key="1">
    <source>
        <dbReference type="ARBA" id="ARBA00022801"/>
    </source>
</evidence>
<feature type="domain" description="Alpha/beta hydrolase fold-3" evidence="2">
    <location>
        <begin position="101"/>
        <end position="301"/>
    </location>
</feature>
<dbReference type="Proteomes" id="UP000527616">
    <property type="component" value="Unassembled WGS sequence"/>
</dbReference>
<keyword evidence="4" id="KW-1185">Reference proteome</keyword>
<dbReference type="PANTHER" id="PTHR48081">
    <property type="entry name" value="AB HYDROLASE SUPERFAMILY PROTEIN C4A8.06C"/>
    <property type="match status" value="1"/>
</dbReference>
<gene>
    <name evidence="3" type="ORF">GGQ54_000035</name>
</gene>
<evidence type="ECO:0000313" key="3">
    <source>
        <dbReference type="EMBL" id="NYI69475.1"/>
    </source>
</evidence>
<accession>A0A7Z0D5X0</accession>
<dbReference type="RefSeq" id="WP_179443548.1">
    <property type="nucleotide sequence ID" value="NZ_JACBZS010000001.1"/>
</dbReference>
<name>A0A7Z0D5X0_9ACTN</name>
<protein>
    <submittedName>
        <fullName evidence="3">Acetyl esterase</fullName>
        <ecNumber evidence="3">3.1.1.-</ecNumber>
    </submittedName>
</protein>
<dbReference type="SUPFAM" id="SSF53474">
    <property type="entry name" value="alpha/beta-Hydrolases"/>
    <property type="match status" value="1"/>
</dbReference>
<sequence length="334" mass="34972">MPGNDATETRLSELDLDPAVHTWLARETELRSSLPDLTAPDPAVQRAAARRLSDRLAVTFTAEAPAGVAIADAWLPATGGAGLRVRCYRPDGISDPAPAQLFLHGGGFVHGSPDELVNDRLLAARALAAGLVIFSLDYRLAPEHPYPAALSDAVAAWLELTEAADRLRIDPTRIGVGGSSAGGTLAAGTTLALRDRHGLVPAHQALEVPAAAFRPYGRSGELYGDEFGAAAAHAVVPLYLPGGTGRYAEPLDVPDLTGLPPTLIMTAEHDFLRDGAEEYGARLAAAGADVCVLRGAGHLHGTPALTATMAGAREWQENCAAALRDAYHTERSPR</sequence>
<evidence type="ECO:0000259" key="2">
    <source>
        <dbReference type="Pfam" id="PF07859"/>
    </source>
</evidence>
<reference evidence="3 4" key="1">
    <citation type="submission" date="2020-07" db="EMBL/GenBank/DDBJ databases">
        <title>Sequencing the genomes of 1000 actinobacteria strains.</title>
        <authorList>
            <person name="Klenk H.-P."/>
        </authorList>
    </citation>
    <scope>NUCLEOTIDE SEQUENCE [LARGE SCALE GENOMIC DNA]</scope>
    <source>
        <strain evidence="3 4">DSM 103164</strain>
    </source>
</reference>
<dbReference type="Gene3D" id="3.40.50.1820">
    <property type="entry name" value="alpha/beta hydrolase"/>
    <property type="match status" value="1"/>
</dbReference>
<dbReference type="EMBL" id="JACBZS010000001">
    <property type="protein sequence ID" value="NYI69475.1"/>
    <property type="molecule type" value="Genomic_DNA"/>
</dbReference>
<dbReference type="Pfam" id="PF07859">
    <property type="entry name" value="Abhydrolase_3"/>
    <property type="match status" value="1"/>
</dbReference>
<keyword evidence="1 3" id="KW-0378">Hydrolase</keyword>
<dbReference type="GO" id="GO:0016787">
    <property type="term" value="F:hydrolase activity"/>
    <property type="evidence" value="ECO:0007669"/>
    <property type="project" value="UniProtKB-KW"/>
</dbReference>
<dbReference type="PANTHER" id="PTHR48081:SF8">
    <property type="entry name" value="ALPHA_BETA HYDROLASE FOLD-3 DOMAIN-CONTAINING PROTEIN-RELATED"/>
    <property type="match status" value="1"/>
</dbReference>
<comment type="caution">
    <text evidence="3">The sequence shown here is derived from an EMBL/GenBank/DDBJ whole genome shotgun (WGS) entry which is preliminary data.</text>
</comment>
<dbReference type="AlphaFoldDB" id="A0A7Z0D5X0"/>
<dbReference type="EC" id="3.1.1.-" evidence="3"/>
<organism evidence="3 4">
    <name type="scientific">Naumannella cuiyingiana</name>
    <dbReference type="NCBI Taxonomy" id="1347891"/>
    <lineage>
        <taxon>Bacteria</taxon>
        <taxon>Bacillati</taxon>
        <taxon>Actinomycetota</taxon>
        <taxon>Actinomycetes</taxon>
        <taxon>Propionibacteriales</taxon>
        <taxon>Propionibacteriaceae</taxon>
        <taxon>Naumannella</taxon>
    </lineage>
</organism>
<dbReference type="InterPro" id="IPR050300">
    <property type="entry name" value="GDXG_lipolytic_enzyme"/>
</dbReference>